<organism evidence="6 7">
    <name type="scientific">Methyloglobulus morosus KoM1</name>
    <dbReference type="NCBI Taxonomy" id="1116472"/>
    <lineage>
        <taxon>Bacteria</taxon>
        <taxon>Pseudomonadati</taxon>
        <taxon>Pseudomonadota</taxon>
        <taxon>Gammaproteobacteria</taxon>
        <taxon>Methylococcales</taxon>
        <taxon>Methylococcaceae</taxon>
        <taxon>Methyloglobulus</taxon>
    </lineage>
</organism>
<gene>
    <name evidence="6" type="primary">pleD</name>
    <name evidence="6" type="ORF">MGMO_44c00160</name>
</gene>
<dbReference type="OrthoDB" id="9812260at2"/>
<keyword evidence="6" id="KW-0808">Transferase</keyword>
<evidence type="ECO:0000259" key="5">
    <source>
        <dbReference type="PROSITE" id="PS50887"/>
    </source>
</evidence>
<dbReference type="Pfam" id="PF20975">
    <property type="entry name" value="DGCcoil"/>
    <property type="match status" value="1"/>
</dbReference>
<evidence type="ECO:0000256" key="4">
    <source>
        <dbReference type="SAM" id="Coils"/>
    </source>
</evidence>
<accession>V5C805</accession>
<evidence type="ECO:0000313" key="6">
    <source>
        <dbReference type="EMBL" id="ESS72868.1"/>
    </source>
</evidence>
<dbReference type="EMBL" id="AYLO01000043">
    <property type="protein sequence ID" value="ESS72868.1"/>
    <property type="molecule type" value="Genomic_DNA"/>
</dbReference>
<comment type="caution">
    <text evidence="6">The sequence shown here is derived from an EMBL/GenBank/DDBJ whole genome shotgun (WGS) entry which is preliminary data.</text>
</comment>
<dbReference type="AlphaFoldDB" id="V5C805"/>
<dbReference type="PROSITE" id="PS50887">
    <property type="entry name" value="GGDEF"/>
    <property type="match status" value="1"/>
</dbReference>
<keyword evidence="6" id="KW-0548">Nucleotidyltransferase</keyword>
<dbReference type="InterPro" id="IPR050469">
    <property type="entry name" value="Diguanylate_Cyclase"/>
</dbReference>
<evidence type="ECO:0000256" key="2">
    <source>
        <dbReference type="ARBA" id="ARBA00012528"/>
    </source>
</evidence>
<proteinExistence type="predicted"/>
<dbReference type="NCBIfam" id="TIGR00254">
    <property type="entry name" value="GGDEF"/>
    <property type="match status" value="1"/>
</dbReference>
<dbReference type="InterPro" id="IPR000160">
    <property type="entry name" value="GGDEF_dom"/>
</dbReference>
<dbReference type="FunFam" id="3.30.70.270:FF:000001">
    <property type="entry name" value="Diguanylate cyclase domain protein"/>
    <property type="match status" value="1"/>
</dbReference>
<evidence type="ECO:0000313" key="7">
    <source>
        <dbReference type="Proteomes" id="UP000017842"/>
    </source>
</evidence>
<evidence type="ECO:0000256" key="1">
    <source>
        <dbReference type="ARBA" id="ARBA00001946"/>
    </source>
</evidence>
<dbReference type="Pfam" id="PF00990">
    <property type="entry name" value="GGDEF"/>
    <property type="match status" value="1"/>
</dbReference>
<dbReference type="Gene3D" id="3.30.70.270">
    <property type="match status" value="1"/>
</dbReference>
<dbReference type="EC" id="2.7.7.65" evidence="2"/>
<protein>
    <recommendedName>
        <fullName evidence="2">diguanylate cyclase</fullName>
        <ecNumber evidence="2">2.7.7.65</ecNumber>
    </recommendedName>
</protein>
<dbReference type="PANTHER" id="PTHR45138">
    <property type="entry name" value="REGULATORY COMPONENTS OF SENSORY TRANSDUCTION SYSTEM"/>
    <property type="match status" value="1"/>
</dbReference>
<dbReference type="SUPFAM" id="SSF55073">
    <property type="entry name" value="Nucleotide cyclase"/>
    <property type="match status" value="1"/>
</dbReference>
<sequence length="529" mass="60107">MGFFSKSSDKNNDSDQDKWKDKYLNLLDAQDQTEKAFKVEQELLCKTVVRLSFAASGVDPQLEPYLERIRSHIKNGVDSTKLKTELEKFTDALSRLKSASASNHQEQGSDVSLLFDFLLQHYTSDKQQQNLNLLKKSCQPLDDPKRLFSAIAKIIDAEEARPVDNEPDELANEENQAYQNLIDPVFVSAQLVQLFEHIEIPEASTQKAQIIKQQLTSQGATLSFESTMDNVISLLIEINANNQPKQQDIDKFLNHISDQLTALGLAVTDSGIALMDASFSRSKLDQSVSDQMNDLQNRSSSATQLEPLKQAITSHISQITKEIQEHKQKEAVQREKYQCQLEELSQKIKTMESETGELQSKLIVANTNALRDTLTDLPNRLAYEERLKMEISRWQRYHTPLCLVVWDVDYFKKVNDQYGHQVGDKVLVHVASQFTKYIRRADFVARFGGEEFVMLLPHTNKHSAIKVAEKLRSLIEQSELTTNDTTLSVTISCGITQLFKGDTHETAFERADQALYRAKELGRNQCCIL</sequence>
<dbReference type="SMART" id="SM00267">
    <property type="entry name" value="GGDEF"/>
    <property type="match status" value="1"/>
</dbReference>
<dbReference type="CDD" id="cd01949">
    <property type="entry name" value="GGDEF"/>
    <property type="match status" value="1"/>
</dbReference>
<dbReference type="InterPro" id="IPR048516">
    <property type="entry name" value="DGCcoil"/>
</dbReference>
<dbReference type="Proteomes" id="UP000017842">
    <property type="component" value="Unassembled WGS sequence"/>
</dbReference>
<dbReference type="RefSeq" id="WP_023494118.1">
    <property type="nucleotide sequence ID" value="NZ_AYLO01000043.1"/>
</dbReference>
<dbReference type="PANTHER" id="PTHR45138:SF9">
    <property type="entry name" value="DIGUANYLATE CYCLASE DGCM-RELATED"/>
    <property type="match status" value="1"/>
</dbReference>
<reference evidence="6 7" key="1">
    <citation type="journal article" date="2013" name="Genome Announc.">
        <title>Draft Genome Sequence of the Methanotrophic Gammaproteobacterium Methyloglobulus morosus DSM 22980 Strain KoM1.</title>
        <authorList>
            <person name="Poehlein A."/>
            <person name="Deutzmann J.S."/>
            <person name="Daniel R."/>
            <person name="Simeonova D.D."/>
        </authorList>
    </citation>
    <scope>NUCLEOTIDE SEQUENCE [LARGE SCALE GENOMIC DNA]</scope>
    <source>
        <strain evidence="6 7">KoM1</strain>
    </source>
</reference>
<dbReference type="InterPro" id="IPR029787">
    <property type="entry name" value="Nucleotide_cyclase"/>
</dbReference>
<dbReference type="InterPro" id="IPR043128">
    <property type="entry name" value="Rev_trsase/Diguanyl_cyclase"/>
</dbReference>
<evidence type="ECO:0000256" key="3">
    <source>
        <dbReference type="ARBA" id="ARBA00034247"/>
    </source>
</evidence>
<dbReference type="STRING" id="1116472.MGMO_44c00160"/>
<name>V5C805_9GAMM</name>
<dbReference type="eggNOG" id="COG3706">
    <property type="taxonomic scope" value="Bacteria"/>
</dbReference>
<keyword evidence="4" id="KW-0175">Coiled coil</keyword>
<comment type="catalytic activity">
    <reaction evidence="3">
        <text>2 GTP = 3',3'-c-di-GMP + 2 diphosphate</text>
        <dbReference type="Rhea" id="RHEA:24898"/>
        <dbReference type="ChEBI" id="CHEBI:33019"/>
        <dbReference type="ChEBI" id="CHEBI:37565"/>
        <dbReference type="ChEBI" id="CHEBI:58805"/>
        <dbReference type="EC" id="2.7.7.65"/>
    </reaction>
</comment>
<feature type="domain" description="GGDEF" evidence="5">
    <location>
        <begin position="399"/>
        <end position="529"/>
    </location>
</feature>
<dbReference type="GO" id="GO:0052621">
    <property type="term" value="F:diguanylate cyclase activity"/>
    <property type="evidence" value="ECO:0007669"/>
    <property type="project" value="UniProtKB-EC"/>
</dbReference>
<keyword evidence="7" id="KW-1185">Reference proteome</keyword>
<feature type="coiled-coil region" evidence="4">
    <location>
        <begin position="316"/>
        <end position="361"/>
    </location>
</feature>
<comment type="cofactor">
    <cofactor evidence="1">
        <name>Mg(2+)</name>
        <dbReference type="ChEBI" id="CHEBI:18420"/>
    </cofactor>
</comment>